<evidence type="ECO:0000256" key="1">
    <source>
        <dbReference type="ARBA" id="ARBA00004651"/>
    </source>
</evidence>
<dbReference type="PRINTS" id="PR01904">
    <property type="entry name" value="GPR40FAMILY"/>
</dbReference>
<feature type="transmembrane region" description="Helical" evidence="10">
    <location>
        <begin position="20"/>
        <end position="45"/>
    </location>
</feature>
<dbReference type="GO" id="GO:0004930">
    <property type="term" value="F:G protein-coupled receptor activity"/>
    <property type="evidence" value="ECO:0007669"/>
    <property type="project" value="UniProtKB-KW"/>
</dbReference>
<dbReference type="InterPro" id="IPR017452">
    <property type="entry name" value="GPCR_Rhodpsn_7TM"/>
</dbReference>
<evidence type="ECO:0000256" key="10">
    <source>
        <dbReference type="SAM" id="Phobius"/>
    </source>
</evidence>
<keyword evidence="8" id="KW-0807">Transducer</keyword>
<feature type="transmembrane region" description="Helical" evidence="10">
    <location>
        <begin position="57"/>
        <end position="77"/>
    </location>
</feature>
<evidence type="ECO:0000256" key="9">
    <source>
        <dbReference type="SAM" id="MobiDB-lite"/>
    </source>
</evidence>
<accession>A0ABD1JA42</accession>
<evidence type="ECO:0000259" key="11">
    <source>
        <dbReference type="PROSITE" id="PS50262"/>
    </source>
</evidence>
<comment type="caution">
    <text evidence="12">The sequence shown here is derived from an EMBL/GenBank/DDBJ whole genome shotgun (WGS) entry which is preliminary data.</text>
</comment>
<dbReference type="SUPFAM" id="SSF81321">
    <property type="entry name" value="Family A G protein-coupled receptor-like"/>
    <property type="match status" value="1"/>
</dbReference>
<evidence type="ECO:0000256" key="4">
    <source>
        <dbReference type="ARBA" id="ARBA00022989"/>
    </source>
</evidence>
<name>A0ABD1JA42_9TELE</name>
<evidence type="ECO:0000313" key="13">
    <source>
        <dbReference type="Proteomes" id="UP001591681"/>
    </source>
</evidence>
<reference evidence="12 13" key="1">
    <citation type="submission" date="2024-09" db="EMBL/GenBank/DDBJ databases">
        <title>A chromosome-level genome assembly of Gray's grenadier anchovy, Coilia grayii.</title>
        <authorList>
            <person name="Fu Z."/>
        </authorList>
    </citation>
    <scope>NUCLEOTIDE SEQUENCE [LARGE SCALE GENOMIC DNA]</scope>
    <source>
        <strain evidence="12">G4</strain>
        <tissue evidence="12">Muscle</tissue>
    </source>
</reference>
<evidence type="ECO:0000256" key="5">
    <source>
        <dbReference type="ARBA" id="ARBA00023040"/>
    </source>
</evidence>
<dbReference type="PRINTS" id="PR00237">
    <property type="entry name" value="GPCRRHODOPSN"/>
</dbReference>
<dbReference type="EMBL" id="JBHFQA010000017">
    <property type="protein sequence ID" value="KAL2084058.1"/>
    <property type="molecule type" value="Genomic_DNA"/>
</dbReference>
<feature type="transmembrane region" description="Helical" evidence="10">
    <location>
        <begin position="136"/>
        <end position="158"/>
    </location>
</feature>
<evidence type="ECO:0000256" key="6">
    <source>
        <dbReference type="ARBA" id="ARBA00023136"/>
    </source>
</evidence>
<dbReference type="GO" id="GO:0005886">
    <property type="term" value="C:plasma membrane"/>
    <property type="evidence" value="ECO:0007669"/>
    <property type="project" value="UniProtKB-SubCell"/>
</dbReference>
<feature type="domain" description="G-protein coupled receptors family 1 profile" evidence="11">
    <location>
        <begin position="36"/>
        <end position="285"/>
    </location>
</feature>
<dbReference type="InterPro" id="IPR000276">
    <property type="entry name" value="GPCR_Rhodpsn"/>
</dbReference>
<protein>
    <recommendedName>
        <fullName evidence="11">G-protein coupled receptors family 1 profile domain-containing protein</fullName>
    </recommendedName>
</protein>
<dbReference type="PROSITE" id="PS50262">
    <property type="entry name" value="G_PROTEIN_RECEP_F1_2"/>
    <property type="match status" value="1"/>
</dbReference>
<feature type="transmembrane region" description="Helical" evidence="10">
    <location>
        <begin position="89"/>
        <end position="116"/>
    </location>
</feature>
<keyword evidence="3 10" id="KW-0812">Transmembrane</keyword>
<dbReference type="CDD" id="cd15170">
    <property type="entry name" value="7tmA_FFAR2_FFAR3"/>
    <property type="match status" value="1"/>
</dbReference>
<keyword evidence="13" id="KW-1185">Reference proteome</keyword>
<organism evidence="12 13">
    <name type="scientific">Coilia grayii</name>
    <name type="common">Gray's grenadier anchovy</name>
    <dbReference type="NCBI Taxonomy" id="363190"/>
    <lineage>
        <taxon>Eukaryota</taxon>
        <taxon>Metazoa</taxon>
        <taxon>Chordata</taxon>
        <taxon>Craniata</taxon>
        <taxon>Vertebrata</taxon>
        <taxon>Euteleostomi</taxon>
        <taxon>Actinopterygii</taxon>
        <taxon>Neopterygii</taxon>
        <taxon>Teleostei</taxon>
        <taxon>Clupei</taxon>
        <taxon>Clupeiformes</taxon>
        <taxon>Clupeoidei</taxon>
        <taxon>Engraulidae</taxon>
        <taxon>Coilinae</taxon>
        <taxon>Coilia</taxon>
    </lineage>
</organism>
<keyword evidence="6 10" id="KW-0472">Membrane</keyword>
<evidence type="ECO:0000256" key="8">
    <source>
        <dbReference type="ARBA" id="ARBA00023224"/>
    </source>
</evidence>
<dbReference type="Proteomes" id="UP001591681">
    <property type="component" value="Unassembled WGS sequence"/>
</dbReference>
<dbReference type="Gene3D" id="1.20.1070.10">
    <property type="entry name" value="Rhodopsin 7-helix transmembrane proteins"/>
    <property type="match status" value="1"/>
</dbReference>
<dbReference type="InterPro" id="IPR013312">
    <property type="entry name" value="GPR40-rel_orph"/>
</dbReference>
<evidence type="ECO:0000256" key="7">
    <source>
        <dbReference type="ARBA" id="ARBA00023170"/>
    </source>
</evidence>
<evidence type="ECO:0000256" key="2">
    <source>
        <dbReference type="ARBA" id="ARBA00022475"/>
    </source>
</evidence>
<sequence length="342" mass="38955">MTAFQMCSTLTASKMLENTAVVLAVYITTFIFGLPANILALYSFIKKVRRGATPVDVLLVGLTISDLLFLLFLPFWINEAVDDMEWTMPYFLCPLSGLIFYGTIYNSSLYLTAISVERYLGVAFPIKYKLNRKPRYAVVGSVIIWAISMAECSIVYIMQYYHQDNDITEVHNHTTCYDDFSSDQLKILLPFRLHQFVVLFCVPLLVCSFCYINFIRILSRLPNICRYRRRRAIGLAAGTMVIFVVCFGPYNVSHLVGYITGESPKWRKHAVLTSTFNACLDPFIYYFSSSALRGTFSNIFSRLSARLPLQCCSRHAYRGTAKQPAVELQEETRTQSTNDNLG</sequence>
<gene>
    <name evidence="12" type="ORF">ACEWY4_019576</name>
</gene>
<keyword evidence="7" id="KW-0675">Receptor</keyword>
<feature type="region of interest" description="Disordered" evidence="9">
    <location>
        <begin position="323"/>
        <end position="342"/>
    </location>
</feature>
<dbReference type="Pfam" id="PF00001">
    <property type="entry name" value="7tm_1"/>
    <property type="match status" value="1"/>
</dbReference>
<keyword evidence="2" id="KW-1003">Cell membrane</keyword>
<feature type="transmembrane region" description="Helical" evidence="10">
    <location>
        <begin position="232"/>
        <end position="250"/>
    </location>
</feature>
<dbReference type="PANTHER" id="PTHR45822">
    <property type="entry name" value="FREE FATTY ACID RECEPTOR 2-RELATED"/>
    <property type="match status" value="1"/>
</dbReference>
<dbReference type="PANTHER" id="PTHR45822:SF8">
    <property type="entry name" value="FREE FATTY ACID RECEPTOR 3-RELATED"/>
    <property type="match status" value="1"/>
</dbReference>
<keyword evidence="5" id="KW-0297">G-protein coupled receptor</keyword>
<evidence type="ECO:0000256" key="3">
    <source>
        <dbReference type="ARBA" id="ARBA00022692"/>
    </source>
</evidence>
<keyword evidence="4 10" id="KW-1133">Transmembrane helix</keyword>
<proteinExistence type="predicted"/>
<comment type="subcellular location">
    <subcellularLocation>
        <location evidence="1">Cell membrane</location>
        <topology evidence="1">Multi-pass membrane protein</topology>
    </subcellularLocation>
</comment>
<feature type="transmembrane region" description="Helical" evidence="10">
    <location>
        <begin position="193"/>
        <end position="212"/>
    </location>
</feature>
<dbReference type="AlphaFoldDB" id="A0ABD1JA42"/>
<evidence type="ECO:0000313" key="12">
    <source>
        <dbReference type="EMBL" id="KAL2084058.1"/>
    </source>
</evidence>